<dbReference type="InterPro" id="IPR048661">
    <property type="entry name" value="CPL1-like"/>
</dbReference>
<dbReference type="PANTHER" id="PTHR35192:SF2">
    <property type="entry name" value="APPLE DOMAIN-CONTAINING PROTEIN"/>
    <property type="match status" value="1"/>
</dbReference>
<sequence length="290" mass="30728">MEHTSTSSSSNSTSSQGTVNYDSTELPGWQSHQKDDGDQPSQATALGDESLDSNSSPQFSQPSPTVKENHEEEPEYIANSPLPTNTTVISDSSPSDTPTPTLNCPGPFDPATGEAYLDPDGNCAIACYNNLVLNDAGDACVCAPTFQFDPVEVKCICASPYVLRHGKCVLLPSQAARARHSNKKRSLNAQVPLGVEMLHGKYPRTDLDRLHCPDSEIACPMQSNGYECLDPDVTLENCGGCAATGKGVNCNNITMAGLVEVGCSAGVCVAINCLPGFRAVDGTCIRNPRR</sequence>
<feature type="compositionally biased region" description="Low complexity" evidence="1">
    <location>
        <begin position="1"/>
        <end position="15"/>
    </location>
</feature>
<evidence type="ECO:0000259" key="2">
    <source>
        <dbReference type="Pfam" id="PF21671"/>
    </source>
</evidence>
<evidence type="ECO:0000313" key="4">
    <source>
        <dbReference type="EMBL" id="PLW42306.1"/>
    </source>
</evidence>
<evidence type="ECO:0000313" key="3">
    <source>
        <dbReference type="EMBL" id="PLW22863.1"/>
    </source>
</evidence>
<dbReference type="EMBL" id="PGCI01000650">
    <property type="protein sequence ID" value="PLW22863.1"/>
    <property type="molecule type" value="Genomic_DNA"/>
</dbReference>
<name>A0A2N5UXD5_9BASI</name>
<proteinExistence type="predicted"/>
<dbReference type="EMBL" id="PGCI01000080">
    <property type="protein sequence ID" value="PLW42306.1"/>
    <property type="molecule type" value="Genomic_DNA"/>
</dbReference>
<dbReference type="AlphaFoldDB" id="A0A2N5UXD5"/>
<evidence type="ECO:0000313" key="5">
    <source>
        <dbReference type="Proteomes" id="UP000235392"/>
    </source>
</evidence>
<feature type="compositionally biased region" description="Low complexity" evidence="1">
    <location>
        <begin position="53"/>
        <end position="64"/>
    </location>
</feature>
<dbReference type="InterPro" id="IPR038955">
    <property type="entry name" value="PriA/CPL1_fungi"/>
</dbReference>
<feature type="region of interest" description="Disordered" evidence="1">
    <location>
        <begin position="1"/>
        <end position="106"/>
    </location>
</feature>
<feature type="domain" description="Protein CPL1-like" evidence="2">
    <location>
        <begin position="226"/>
        <end position="279"/>
    </location>
</feature>
<gene>
    <name evidence="4" type="ORF">PCASD_07737</name>
    <name evidence="3" type="ORF">PCASD_16211</name>
</gene>
<reference evidence="4 5" key="1">
    <citation type="submission" date="2017-11" db="EMBL/GenBank/DDBJ databases">
        <title>De novo assembly and phasing of dikaryotic genomes from two isolates of Puccinia coronata f. sp. avenae, the causal agent of oat crown rust.</title>
        <authorList>
            <person name="Miller M.E."/>
            <person name="Zhang Y."/>
            <person name="Omidvar V."/>
            <person name="Sperschneider J."/>
            <person name="Schwessinger B."/>
            <person name="Raley C."/>
            <person name="Palmer J.M."/>
            <person name="Garnica D."/>
            <person name="Upadhyaya N."/>
            <person name="Rathjen J."/>
            <person name="Taylor J.M."/>
            <person name="Park R.F."/>
            <person name="Dodds P.N."/>
            <person name="Hirsch C.D."/>
            <person name="Kianian S.F."/>
            <person name="Figueroa M."/>
        </authorList>
    </citation>
    <scope>NUCLEOTIDE SEQUENCE [LARGE SCALE GENOMIC DNA]</scope>
    <source>
        <strain evidence="4">12SD80</strain>
    </source>
</reference>
<evidence type="ECO:0000256" key="1">
    <source>
        <dbReference type="SAM" id="MobiDB-lite"/>
    </source>
</evidence>
<protein>
    <recommendedName>
        <fullName evidence="2">Protein CPL1-like domain-containing protein</fullName>
    </recommendedName>
</protein>
<dbReference type="PANTHER" id="PTHR35192">
    <property type="entry name" value="PROTEIN, PUTATIVE-RELATED"/>
    <property type="match status" value="1"/>
</dbReference>
<comment type="caution">
    <text evidence="4">The sequence shown here is derived from an EMBL/GenBank/DDBJ whole genome shotgun (WGS) entry which is preliminary data.</text>
</comment>
<dbReference type="Proteomes" id="UP000235392">
    <property type="component" value="Unassembled WGS sequence"/>
</dbReference>
<accession>A0A2N5UXD5</accession>
<feature type="compositionally biased region" description="Low complexity" evidence="1">
    <location>
        <begin position="90"/>
        <end position="101"/>
    </location>
</feature>
<dbReference type="Pfam" id="PF21671">
    <property type="entry name" value="CPL1-like"/>
    <property type="match status" value="1"/>
</dbReference>
<organism evidence="4 5">
    <name type="scientific">Puccinia coronata f. sp. avenae</name>
    <dbReference type="NCBI Taxonomy" id="200324"/>
    <lineage>
        <taxon>Eukaryota</taxon>
        <taxon>Fungi</taxon>
        <taxon>Dikarya</taxon>
        <taxon>Basidiomycota</taxon>
        <taxon>Pucciniomycotina</taxon>
        <taxon>Pucciniomycetes</taxon>
        <taxon>Pucciniales</taxon>
        <taxon>Pucciniaceae</taxon>
        <taxon>Puccinia</taxon>
    </lineage>
</organism>